<dbReference type="AlphaFoldDB" id="A0A432VPL3"/>
<comment type="caution">
    <text evidence="2">The sequence shown here is derived from an EMBL/GenBank/DDBJ whole genome shotgun (WGS) entry which is preliminary data.</text>
</comment>
<sequence>MPQKVFCGEDKYKAIKLNFEQQLSLNGLNFKVKHEHSIMKMFYLKAGQILGPIFSIFIVLVYVDFVNVSARSDHEVIGYGMLLPIFVIQITPLILGFLLTTGISSFMLYREKNSREKFLPTRAWMAVYKINSVMTILWLVIFGVPFLLFLITFLTLE</sequence>
<protein>
    <submittedName>
        <fullName evidence="2">Uncharacterized protein</fullName>
    </submittedName>
</protein>
<keyword evidence="1" id="KW-0812">Transmembrane</keyword>
<keyword evidence="1" id="KW-1133">Transmembrane helix</keyword>
<evidence type="ECO:0000313" key="3">
    <source>
        <dbReference type="Proteomes" id="UP000288395"/>
    </source>
</evidence>
<gene>
    <name evidence="2" type="ORF">CWE08_11915</name>
</gene>
<organism evidence="2 3">
    <name type="scientific">Aliidiomarina iranensis</name>
    <dbReference type="NCBI Taxonomy" id="1434071"/>
    <lineage>
        <taxon>Bacteria</taxon>
        <taxon>Pseudomonadati</taxon>
        <taxon>Pseudomonadota</taxon>
        <taxon>Gammaproteobacteria</taxon>
        <taxon>Alteromonadales</taxon>
        <taxon>Idiomarinaceae</taxon>
        <taxon>Aliidiomarina</taxon>
    </lineage>
</organism>
<accession>A0A432VPL3</accession>
<keyword evidence="1" id="KW-0472">Membrane</keyword>
<feature type="transmembrane region" description="Helical" evidence="1">
    <location>
        <begin position="130"/>
        <end position="156"/>
    </location>
</feature>
<name>A0A432VPL3_9GAMM</name>
<feature type="transmembrane region" description="Helical" evidence="1">
    <location>
        <begin position="42"/>
        <end position="63"/>
    </location>
</feature>
<proteinExistence type="predicted"/>
<dbReference type="EMBL" id="PIPJ01000016">
    <property type="protein sequence ID" value="RUO18100.1"/>
    <property type="molecule type" value="Genomic_DNA"/>
</dbReference>
<evidence type="ECO:0000313" key="2">
    <source>
        <dbReference type="EMBL" id="RUO18100.1"/>
    </source>
</evidence>
<feature type="transmembrane region" description="Helical" evidence="1">
    <location>
        <begin position="83"/>
        <end position="109"/>
    </location>
</feature>
<dbReference type="Proteomes" id="UP000288395">
    <property type="component" value="Unassembled WGS sequence"/>
</dbReference>
<keyword evidence="3" id="KW-1185">Reference proteome</keyword>
<evidence type="ECO:0000256" key="1">
    <source>
        <dbReference type="SAM" id="Phobius"/>
    </source>
</evidence>
<reference evidence="3" key="1">
    <citation type="journal article" date="2018" name="Front. Microbiol.">
        <title>Genome-Based Analysis Reveals the Taxonomy and Diversity of the Family Idiomarinaceae.</title>
        <authorList>
            <person name="Liu Y."/>
            <person name="Lai Q."/>
            <person name="Shao Z."/>
        </authorList>
    </citation>
    <scope>NUCLEOTIDE SEQUENCE [LARGE SCALE GENOMIC DNA]</scope>
    <source>
        <strain evidence="3">GBPy7</strain>
    </source>
</reference>